<evidence type="ECO:0000259" key="10">
    <source>
        <dbReference type="Pfam" id="PF16507"/>
    </source>
</evidence>
<evidence type="ECO:0000256" key="2">
    <source>
        <dbReference type="ARBA" id="ARBA00004496"/>
    </source>
</evidence>
<evidence type="ECO:0000256" key="3">
    <source>
        <dbReference type="ARBA" id="ARBA00005739"/>
    </source>
</evidence>
<comment type="subcellular location">
    <subcellularLocation>
        <location evidence="2">Cytoplasm</location>
    </subcellularLocation>
    <subcellularLocation>
        <location evidence="1">Nucleus speckle</location>
    </subcellularLocation>
</comment>
<evidence type="ECO:0000256" key="7">
    <source>
        <dbReference type="ARBA" id="ARBA00023204"/>
    </source>
</evidence>
<dbReference type="InterPro" id="IPR032430">
    <property type="entry name" value="Blm10_mid"/>
</dbReference>
<organism evidence="12 13">
    <name type="scientific">Adineta steineri</name>
    <dbReference type="NCBI Taxonomy" id="433720"/>
    <lineage>
        <taxon>Eukaryota</taxon>
        <taxon>Metazoa</taxon>
        <taxon>Spiralia</taxon>
        <taxon>Gnathifera</taxon>
        <taxon>Rotifera</taxon>
        <taxon>Eurotatoria</taxon>
        <taxon>Bdelloidea</taxon>
        <taxon>Adinetida</taxon>
        <taxon>Adinetidae</taxon>
        <taxon>Adineta</taxon>
    </lineage>
</organism>
<dbReference type="InterPro" id="IPR035309">
    <property type="entry name" value="PSME4"/>
</dbReference>
<keyword evidence="4" id="KW-0963">Cytoplasm</keyword>
<keyword evidence="5" id="KW-0677">Repeat</keyword>
<keyword evidence="8" id="KW-0539">Nucleus</keyword>
<evidence type="ECO:0000256" key="6">
    <source>
        <dbReference type="ARBA" id="ARBA00022763"/>
    </source>
</evidence>
<dbReference type="Proteomes" id="UP000663891">
    <property type="component" value="Unassembled WGS sequence"/>
</dbReference>
<dbReference type="GO" id="GO:0010499">
    <property type="term" value="P:proteasomal ubiquitin-independent protein catabolic process"/>
    <property type="evidence" value="ECO:0007669"/>
    <property type="project" value="TreeGrafter"/>
</dbReference>
<sequence>MDVQSDDNNEESNLQKANIYNEYSPFHELIKEHATILFNEIQENLSRTIQLSEFEPGFSIWSNKFKEFLSLYGFHFTKMNHIKLIHFYISILSIPHLNYLHAQICFDILYELLRKTRLITRNDLIINWKIFYNWAQLIHNNHDKTYSLVSMHKYIPISFLLCVRRCSPYFSATATQEILDELRPKLCPIEWGFSDAMRMFELFLPVNLPPDLHDQGFKLWLPEFFHMWENIYNKSGWELRITDIFSSLAWNNIGYINWENLLPQIFTRILRGFSLPIGKMQISSQKYSYIVSDSAKWIVAMIGNESLCLQYLKDLLFSMKTFYHPSNTGEFQENLVHFILKLAEHFVERVHLERKVDSVWYFIPLESHRLTDQDITDFVNCVKEYAFISIFNKDHVEEAAKACQYLSILRPELIVPAIVQKHFSSIESINEPHRFTSIVKCLTCIVRQIVRQTSSYCQGQMYVLPLLLSVLPGIDLNDLKKMSVTLEFLDTILLVISCIDCSSAINNRNDLTEIEKEVCLLTKQFEDFIIEFLNRIFEMINILSTDISDALIIDTDINTIDNTIKSKLTSIIFNIVQHSSNKIFQIVRDKIINYITGECLSPKVRDIISSLVQGLIKGNPIETLKYLLPKTCQSIENILNDSQSNLFLIDDKDNIELISYLTLFSDLVRARGDTLIIYKNEIIQIFNQSIHIINKNSYETIANAAKNLLESLTHIYPIHSRLTTQNIDESFNDFLPIRSWGQSTDFDKLQVQFHIPNDEEMDFSCEFINKFIYSELTLLNNKILKLSNNQRLRSLTIIQFIAIGCFTMIPRIETKQIDQLIPSVVPHDSKYRIQNLIYSKQLKLKENLRMRLFIDIGKLLDILIENHSDDIYSIITALKFYPLISIYCGIFKDVVDDLHKNFISREKILKNKLCNQGQNIRFLTINKMALQIQEFQLNNFGILTDIDKEIILKLFKLSMNRYSEIRRQAQNDLLCLLKSYRFSFQIILHQIIQLLNKSDEDNHDQIKGCLYILLGNNSFFLPTQYSWEMKEKLWLSIAQMAPTNKSTIQHLIENITKKIYKTFVMEVIIQNTNEISIQAAALLWHPLETNEMKRREEYNKNDIESYNNLMERLCSFIKNDTSITWRQQKTTISLLCLLLQKHVPIRSSCIQIFVDLLLHDNIQLRKCAERIIGAICRLQKPPRIYVEKCLEEIVENENKPLPIITNDAYHPGDRDDNFWLTFNDYKPPETQIQWEQTCFLDKSFYGYFSWPKIFKYSLNKRIRYTINNMPDDVAILYNRFIDKNFIKQIIQLMILDEDKDEMDFDQIRFSMFKGLFRNFGLAFFDNFMEELYILMRERKKEKQEESHRIAAEIVAGMIRGSKHWTLEMLDEFWTKLIPFLNELFLNINFQTINYWNKSFKYSMENRDPRRMYRLIDFISKLIDNKIILSTFTEIARWSLIQNLSCFQWRIPSIWSHINQHAKLLIDHSHKGVRQQIINVLSISLSFDITLFNGISTRQPNVDQFIHFICQRLQKTIETYEKTPLNHVIEIDTDTRQALNFIESVVEIHSQFFSWSKQPIKNGIIRLFAYLCEIENIPTNDDTFKENLTTSRLYTAISYLNTEYLEALIQQLTQVSTSSKWHARQSAIEFIQNMIFSNLFNARPYAKQFHEIVLKCLFDEQLEVRIAASLTLSGFYQCGYIQVTQEYLKYFREMSKTIYFTKINGKKVISQKNIVKRHGGILGVCAIVSSSPYDIPIYVPDALMILCEHSHDPDLIRKSIKKCLSEFRRTHHDSWHEHRQQFTEDQLAILADVLISHSYYA</sequence>
<dbReference type="EMBL" id="CAJNON010000156">
    <property type="protein sequence ID" value="CAF1045304.1"/>
    <property type="molecule type" value="Genomic_DNA"/>
</dbReference>
<dbReference type="GO" id="GO:0070628">
    <property type="term" value="F:proteasome binding"/>
    <property type="evidence" value="ECO:0007669"/>
    <property type="project" value="InterPro"/>
</dbReference>
<dbReference type="SUPFAM" id="SSF48371">
    <property type="entry name" value="ARM repeat"/>
    <property type="match status" value="2"/>
</dbReference>
<dbReference type="InterPro" id="IPR011989">
    <property type="entry name" value="ARM-like"/>
</dbReference>
<protein>
    <submittedName>
        <fullName evidence="12">Uncharacterized protein</fullName>
    </submittedName>
</protein>
<feature type="domain" description="Proteasome activator complex subunit 4 C-terminal" evidence="9">
    <location>
        <begin position="1714"/>
        <end position="1800"/>
    </location>
</feature>
<dbReference type="InterPro" id="IPR016024">
    <property type="entry name" value="ARM-type_fold"/>
</dbReference>
<evidence type="ECO:0000313" key="13">
    <source>
        <dbReference type="Proteomes" id="UP000663891"/>
    </source>
</evidence>
<evidence type="ECO:0000256" key="5">
    <source>
        <dbReference type="ARBA" id="ARBA00022737"/>
    </source>
</evidence>
<evidence type="ECO:0000256" key="4">
    <source>
        <dbReference type="ARBA" id="ARBA00022490"/>
    </source>
</evidence>
<dbReference type="PANTHER" id="PTHR32170">
    <property type="entry name" value="PROTEASOME ACTIVATOR COMPLEX SUBUNIT 4"/>
    <property type="match status" value="1"/>
</dbReference>
<dbReference type="InterPro" id="IPR055455">
    <property type="entry name" value="HEAT_PSME4"/>
</dbReference>
<comment type="similarity">
    <text evidence="3">Belongs to the BLM10 family.</text>
</comment>
<evidence type="ECO:0000313" key="12">
    <source>
        <dbReference type="EMBL" id="CAF1045304.1"/>
    </source>
</evidence>
<proteinExistence type="inferred from homology"/>
<comment type="caution">
    <text evidence="12">The sequence shown here is derived from an EMBL/GenBank/DDBJ whole genome shotgun (WGS) entry which is preliminary data.</text>
</comment>
<keyword evidence="7" id="KW-0234">DNA repair</keyword>
<evidence type="ECO:0000259" key="11">
    <source>
        <dbReference type="Pfam" id="PF23096"/>
    </source>
</evidence>
<dbReference type="Pfam" id="PF23096">
    <property type="entry name" value="HEAT_PSME4"/>
    <property type="match status" value="1"/>
</dbReference>
<dbReference type="Pfam" id="PF11919">
    <property type="entry name" value="PSME4_C"/>
    <property type="match status" value="1"/>
</dbReference>
<accession>A0A814K6S4</accession>
<gene>
    <name evidence="12" type="ORF">VCS650_LOCUS17098</name>
</gene>
<name>A0A814K6S4_9BILA</name>
<evidence type="ECO:0000259" key="9">
    <source>
        <dbReference type="Pfam" id="PF11919"/>
    </source>
</evidence>
<dbReference type="Pfam" id="PF16507">
    <property type="entry name" value="HEAT_PSME4_mid"/>
    <property type="match status" value="1"/>
</dbReference>
<evidence type="ECO:0000256" key="8">
    <source>
        <dbReference type="ARBA" id="ARBA00023242"/>
    </source>
</evidence>
<dbReference type="PANTHER" id="PTHR32170:SF3">
    <property type="entry name" value="PROTEASOME ACTIVATOR COMPLEX SUBUNIT 4"/>
    <property type="match status" value="1"/>
</dbReference>
<reference evidence="12" key="1">
    <citation type="submission" date="2021-02" db="EMBL/GenBank/DDBJ databases">
        <authorList>
            <person name="Nowell W R."/>
        </authorList>
    </citation>
    <scope>NUCLEOTIDE SEQUENCE</scope>
</reference>
<keyword evidence="6" id="KW-0227">DNA damage</keyword>
<feature type="domain" description="Proteasome activator complex subunit 4-like HEAT repeat-like" evidence="11">
    <location>
        <begin position="1149"/>
        <end position="1441"/>
    </location>
</feature>
<dbReference type="GO" id="GO:0006281">
    <property type="term" value="P:DNA repair"/>
    <property type="evidence" value="ECO:0007669"/>
    <property type="project" value="UniProtKB-KW"/>
</dbReference>
<evidence type="ECO:0000256" key="1">
    <source>
        <dbReference type="ARBA" id="ARBA00004324"/>
    </source>
</evidence>
<feature type="domain" description="Proteasome activator Blm10 middle HEAT repeats region" evidence="10">
    <location>
        <begin position="312"/>
        <end position="783"/>
    </location>
</feature>
<dbReference type="OrthoDB" id="17907at2759"/>
<dbReference type="GO" id="GO:0016607">
    <property type="term" value="C:nuclear speck"/>
    <property type="evidence" value="ECO:0007669"/>
    <property type="project" value="UniProtKB-SubCell"/>
</dbReference>
<dbReference type="Gene3D" id="1.25.10.10">
    <property type="entry name" value="Leucine-rich Repeat Variant"/>
    <property type="match status" value="1"/>
</dbReference>
<dbReference type="GO" id="GO:0016504">
    <property type="term" value="F:peptidase activator activity"/>
    <property type="evidence" value="ECO:0007669"/>
    <property type="project" value="InterPro"/>
</dbReference>
<dbReference type="GO" id="GO:0005829">
    <property type="term" value="C:cytosol"/>
    <property type="evidence" value="ECO:0007669"/>
    <property type="project" value="TreeGrafter"/>
</dbReference>
<dbReference type="InterPro" id="IPR021843">
    <property type="entry name" value="PSME4_C"/>
</dbReference>